<feature type="region of interest" description="Disordered" evidence="1">
    <location>
        <begin position="235"/>
        <end position="280"/>
    </location>
</feature>
<dbReference type="EnsemblMetazoa" id="AALFPA23_019666.R28960">
    <property type="protein sequence ID" value="AALFPA23_019666.P28960"/>
    <property type="gene ID" value="AALFPA23_019666"/>
</dbReference>
<feature type="compositionally biased region" description="Basic residues" evidence="1">
    <location>
        <begin position="677"/>
        <end position="692"/>
    </location>
</feature>
<feature type="region of interest" description="Disordered" evidence="1">
    <location>
        <begin position="1286"/>
        <end position="1316"/>
    </location>
</feature>
<feature type="compositionally biased region" description="Polar residues" evidence="1">
    <location>
        <begin position="119"/>
        <end position="130"/>
    </location>
</feature>
<dbReference type="EnsemblMetazoa" id="AALFPA23_019666.R28962">
    <property type="protein sequence ID" value="AALFPA23_019666.P28962"/>
    <property type="gene ID" value="AALFPA23_019666"/>
</dbReference>
<feature type="compositionally biased region" description="Low complexity" evidence="1">
    <location>
        <begin position="1031"/>
        <end position="1043"/>
    </location>
</feature>
<feature type="compositionally biased region" description="Polar residues" evidence="1">
    <location>
        <begin position="178"/>
        <end position="201"/>
    </location>
</feature>
<reference evidence="3" key="1">
    <citation type="journal article" date="2015" name="Proc. Natl. Acad. Sci. U.S.A.">
        <title>Genome sequence of the Asian Tiger mosquito, Aedes albopictus, reveals insights into its biology, genetics, and evolution.</title>
        <authorList>
            <person name="Chen X.G."/>
            <person name="Jiang X."/>
            <person name="Gu J."/>
            <person name="Xu M."/>
            <person name="Wu Y."/>
            <person name="Deng Y."/>
            <person name="Zhang C."/>
            <person name="Bonizzoni M."/>
            <person name="Dermauw W."/>
            <person name="Vontas J."/>
            <person name="Armbruster P."/>
            <person name="Huang X."/>
            <person name="Yang Y."/>
            <person name="Zhang H."/>
            <person name="He W."/>
            <person name="Peng H."/>
            <person name="Liu Y."/>
            <person name="Wu K."/>
            <person name="Chen J."/>
            <person name="Lirakis M."/>
            <person name="Topalis P."/>
            <person name="Van Leeuwen T."/>
            <person name="Hall A.B."/>
            <person name="Jiang X."/>
            <person name="Thorpe C."/>
            <person name="Mueller R.L."/>
            <person name="Sun C."/>
            <person name="Waterhouse R.M."/>
            <person name="Yan G."/>
            <person name="Tu Z.J."/>
            <person name="Fang X."/>
            <person name="James A.A."/>
        </authorList>
    </citation>
    <scope>NUCLEOTIDE SEQUENCE [LARGE SCALE GENOMIC DNA]</scope>
    <source>
        <strain evidence="3">Foshan</strain>
    </source>
</reference>
<dbReference type="PANTHER" id="PTHR23353:SF23">
    <property type="entry name" value="PROTEIN HAIRLESS"/>
    <property type="match status" value="1"/>
</dbReference>
<dbReference type="RefSeq" id="XP_062711499.1">
    <property type="nucleotide sequence ID" value="XM_062855515.1"/>
</dbReference>
<feature type="compositionally biased region" description="Low complexity" evidence="1">
    <location>
        <begin position="1607"/>
        <end position="1621"/>
    </location>
</feature>
<dbReference type="EnsemblMetazoa" id="AALFPA23_019666.R28961">
    <property type="protein sequence ID" value="AALFPA23_019666.P28961"/>
    <property type="gene ID" value="AALFPA23_019666"/>
</dbReference>
<dbReference type="PANTHER" id="PTHR23353">
    <property type="entry name" value="RAB-GAP/TBC-RELATED"/>
    <property type="match status" value="1"/>
</dbReference>
<feature type="compositionally biased region" description="Basic and acidic residues" evidence="1">
    <location>
        <begin position="151"/>
        <end position="161"/>
    </location>
</feature>
<feature type="region of interest" description="Disordered" evidence="1">
    <location>
        <begin position="1234"/>
        <end position="1267"/>
    </location>
</feature>
<feature type="region of interest" description="Disordered" evidence="1">
    <location>
        <begin position="407"/>
        <end position="428"/>
    </location>
</feature>
<feature type="region of interest" description="Disordered" evidence="1">
    <location>
        <begin position="1028"/>
        <end position="1047"/>
    </location>
</feature>
<feature type="compositionally biased region" description="Low complexity" evidence="1">
    <location>
        <begin position="1762"/>
        <end position="1780"/>
    </location>
</feature>
<feature type="compositionally biased region" description="Polar residues" evidence="1">
    <location>
        <begin position="721"/>
        <end position="731"/>
    </location>
</feature>
<accession>A0ABM1ZLN7</accession>
<feature type="region of interest" description="Disordered" evidence="1">
    <location>
        <begin position="151"/>
        <end position="205"/>
    </location>
</feature>
<feature type="region of interest" description="Disordered" evidence="1">
    <location>
        <begin position="1069"/>
        <end position="1114"/>
    </location>
</feature>
<name>A0ABM1ZLN7_AEDAL</name>
<feature type="compositionally biased region" description="Polar residues" evidence="1">
    <location>
        <begin position="1234"/>
        <end position="1247"/>
    </location>
</feature>
<feature type="compositionally biased region" description="Low complexity" evidence="1">
    <location>
        <begin position="1498"/>
        <end position="1529"/>
    </location>
</feature>
<evidence type="ECO:0008006" key="4">
    <source>
        <dbReference type="Google" id="ProtNLM"/>
    </source>
</evidence>
<feature type="compositionally biased region" description="Pro residues" evidence="1">
    <location>
        <begin position="1585"/>
        <end position="1606"/>
    </location>
</feature>
<feature type="compositionally biased region" description="Basic and acidic residues" evidence="1">
    <location>
        <begin position="811"/>
        <end position="830"/>
    </location>
</feature>
<feature type="region of interest" description="Disordered" evidence="1">
    <location>
        <begin position="1349"/>
        <end position="1395"/>
    </location>
</feature>
<feature type="compositionally biased region" description="Polar residues" evidence="1">
    <location>
        <begin position="1351"/>
        <end position="1379"/>
    </location>
</feature>
<feature type="compositionally biased region" description="Gly residues" evidence="1">
    <location>
        <begin position="583"/>
        <end position="592"/>
    </location>
</feature>
<feature type="region of interest" description="Disordered" evidence="1">
    <location>
        <begin position="1716"/>
        <end position="1780"/>
    </location>
</feature>
<feature type="region of interest" description="Disordered" evidence="1">
    <location>
        <begin position="884"/>
        <end position="1006"/>
    </location>
</feature>
<feature type="region of interest" description="Disordered" evidence="1">
    <location>
        <begin position="1"/>
        <end position="139"/>
    </location>
</feature>
<evidence type="ECO:0000313" key="3">
    <source>
        <dbReference type="Proteomes" id="UP000069940"/>
    </source>
</evidence>
<feature type="compositionally biased region" description="Low complexity" evidence="1">
    <location>
        <begin position="987"/>
        <end position="997"/>
    </location>
</feature>
<feature type="compositionally biased region" description="Low complexity" evidence="1">
    <location>
        <begin position="1716"/>
        <end position="1726"/>
    </location>
</feature>
<dbReference type="RefSeq" id="XP_029721315.2">
    <property type="nucleotide sequence ID" value="XM_029865455.2"/>
</dbReference>
<feature type="compositionally biased region" description="Polar residues" evidence="1">
    <location>
        <begin position="1727"/>
        <end position="1738"/>
    </location>
</feature>
<feature type="compositionally biased region" description="Low complexity" evidence="1">
    <location>
        <begin position="70"/>
        <end position="118"/>
    </location>
</feature>
<feature type="compositionally biased region" description="Low complexity" evidence="1">
    <location>
        <begin position="1076"/>
        <end position="1114"/>
    </location>
</feature>
<protein>
    <recommendedName>
        <fullName evidence="4">Protein-serine/threonine phosphatase</fullName>
    </recommendedName>
</protein>
<evidence type="ECO:0000256" key="1">
    <source>
        <dbReference type="SAM" id="MobiDB-lite"/>
    </source>
</evidence>
<feature type="compositionally biased region" description="Low complexity" evidence="1">
    <location>
        <begin position="1739"/>
        <end position="1753"/>
    </location>
</feature>
<feature type="region of interest" description="Disordered" evidence="1">
    <location>
        <begin position="1459"/>
        <end position="1628"/>
    </location>
</feature>
<sequence length="1833" mass="192208">MAPSPELGGQPKAPDKAGADQQPSTPTTTATATEHSSSSTSSAPSPSSSSSNSNNPSQSSSSGTKHSPPTVVTAAAAAAAATSNSGSSSVGGSNNNNSSNSTSSGGVSAGAAGTVAGTLSAQATTPQQDSSKIDNMEESDLKALLEEAITYKRPKDREHKSATFNELLSKTEKEDQEQNFPFTSRAVQTKRASGRPTQGGSLQDLPEASLQEYYYSEFPFTADYGNRIGTFSQNWRRHQGGSSGAASVGPGGGDRATNPRQKRTTSSVSSRQREGGSLPSNVNVECSFFNDVGHHHTTGTITKFKKREGGSKSDYGTMVLTAPLITSAGAAELISAVAEVAGSTGLKNTESQLIDGCGTGVGSGHTVIDMGELESDETQSLLAHDALQQTLYDSGLDDYDGSGGDLYGSSTTTSGGSSTTGVGGGGGAGSGCSAMKKIPRYPAASYTSHVNLEIGEPSSTVRPSSVHHVDKTVSLPLLESNKSVDITSIQLGTTYPAVKCFVSSDNSKSDQTRVMMSSSNTKYIATQSIGQMISQQKCLDENGNSVQQFGSSLGSSSSAAGSAVGVGASGLVGSGGNSSSSVGGSGGGGAGNAGSKKRKPKSDRNTVLVIPEKIAGYRGKDYDIESLVCYIENKDKQKDGGKAGGSGASGSNPKNGTVMKVSGSASVENGIPEEKVPKKKNEKKKEKGKLKKSNSLEELSSCSRKKQQAEEEQNTHKNHVVDQQSGPAQKSQDAESAVTLRGGKGNKKAQNSNVGSSIASSVSSASSTASSHSSKEPSLTSGGKRGERRSWGTEELSYLEDSHNQIAQIVEKAEEKPAKKDSRKEAKESAEAVTPTFNAGKKRDSLRMSVESLSAISGAGVGSETAEFHVVTKKKKMKKKAHSLFAEDTTSSSATGGYSNVASNANNRRHLTVSQSYNLGSSTTVRTSNISGKYQASNSFTNDRDVYMNSNDVSRRKSTSSVPPSEKSDSSDADSVQSLPIEPSRKQQQQQHQSHQSGASRHPSVGVPQSYADIARIPNADRINNNIIGATTSNSSTSPLDSSSVEKWPPVQATTNEDLAQALKSPSAFPELVPESSSLQPQQQQTVQSPNQPQQQQQQYQQQHQYVNSSVSSVNNLGNSNKATYSQSLLIATTKATAVEEDDSASRLHQQQRLAAASSGKLVSSVNNSEHSVNISSINNSSSSSSSKLALHKSKSVDTNDIYYSNEEHYPALEKTVKPAVKMAAAPTVTANSNSLLNEPKTTSSITGGKVSPVGANAGQSQPTTTNAPATMVTTTVISGNPIASNVSTAGAKKSKKKDSVTNSVTTDPSTIPANDVESINNARNVASSLDLVNNNPLLIENIDMDFPQNGMLNRSPNGGGQQPSLQSTPKNSSASSIPSGAALSKRSKKDKATMISQNSIANAAPTVTANSNHRPAVIIMNDHHNESGTSHEFTFGFDIDQELLFGDFQEDEVTSMLDQHHQYHHQQKTSPQHHNSTENVPSPTSAISNTSTDLGYSSMQQSSSSTTTASTGSPTSSNNSSLSSSHTTQPNKPPQQYHHHHHHQQYHNQAPTQPPQMEPAYDSVLHSSADPDTYRDGIEHKFHQPPPPMVPAMYTQPPPQLPPPHVLAAQQQQQQSARQPRTAGPNHYNLPPPPVVIPSHIQQQPPPALPIVAAKQDTATNTPAIMSVPPPPLPPVVVPAAPIAVILPAGPPPVATSSSSSNTNPAAVTAAGVISSSSNNSSSSNIHTSLNNQTMANSSGSSSSINSCSSVSLQQEPKPQRQPAAVQPQQQQMQNSAQPPIREKIKEINLRFIAPDQLQTSHNHDKIVNFVGMAWEDVICGTNGSAKYYEGQ</sequence>
<feature type="compositionally biased region" description="Low complexity" evidence="1">
    <location>
        <begin position="407"/>
        <end position="420"/>
    </location>
</feature>
<dbReference type="GeneID" id="109418351"/>
<reference evidence="2" key="2">
    <citation type="submission" date="2025-05" db="UniProtKB">
        <authorList>
            <consortium name="EnsemblMetazoa"/>
        </authorList>
    </citation>
    <scope>IDENTIFICATION</scope>
    <source>
        <strain evidence="2">Foshan</strain>
    </source>
</reference>
<organism evidence="2 3">
    <name type="scientific">Aedes albopictus</name>
    <name type="common">Asian tiger mosquito</name>
    <name type="synonym">Stegomyia albopicta</name>
    <dbReference type="NCBI Taxonomy" id="7160"/>
    <lineage>
        <taxon>Eukaryota</taxon>
        <taxon>Metazoa</taxon>
        <taxon>Ecdysozoa</taxon>
        <taxon>Arthropoda</taxon>
        <taxon>Hexapoda</taxon>
        <taxon>Insecta</taxon>
        <taxon>Pterygota</taxon>
        <taxon>Neoptera</taxon>
        <taxon>Endopterygota</taxon>
        <taxon>Diptera</taxon>
        <taxon>Nematocera</taxon>
        <taxon>Culicoidea</taxon>
        <taxon>Culicidae</taxon>
        <taxon>Culicinae</taxon>
        <taxon>Aedini</taxon>
        <taxon>Aedes</taxon>
        <taxon>Stegomyia</taxon>
    </lineage>
</organism>
<proteinExistence type="predicted"/>
<feature type="region of interest" description="Disordered" evidence="1">
    <location>
        <begin position="575"/>
        <end position="605"/>
    </location>
</feature>
<keyword evidence="3" id="KW-1185">Reference proteome</keyword>
<feature type="compositionally biased region" description="Low complexity" evidence="1">
    <location>
        <begin position="21"/>
        <end position="62"/>
    </location>
</feature>
<evidence type="ECO:0000313" key="2">
    <source>
        <dbReference type="EnsemblMetazoa" id="AALFPA23_019666.P28962"/>
    </source>
</evidence>
<feature type="region of interest" description="Disordered" evidence="1">
    <location>
        <begin position="636"/>
        <end position="846"/>
    </location>
</feature>
<feature type="compositionally biased region" description="Polar residues" evidence="1">
    <location>
        <begin position="1469"/>
        <end position="1496"/>
    </location>
</feature>
<feature type="compositionally biased region" description="Basic and acidic residues" evidence="1">
    <location>
        <begin position="1573"/>
        <end position="1583"/>
    </location>
</feature>
<dbReference type="Proteomes" id="UP000069940">
    <property type="component" value="Unassembled WGS sequence"/>
</dbReference>
<feature type="compositionally biased region" description="Polar residues" evidence="1">
    <location>
        <begin position="1301"/>
        <end position="1316"/>
    </location>
</feature>
<feature type="compositionally biased region" description="Low complexity" evidence="1">
    <location>
        <begin position="756"/>
        <end position="772"/>
    </location>
</feature>
<dbReference type="RefSeq" id="XP_029721293.2">
    <property type="nucleotide sequence ID" value="XM_029865433.2"/>
</dbReference>
<dbReference type="InterPro" id="IPR053019">
    <property type="entry name" value="GATA_zinc_finger"/>
</dbReference>
<feature type="compositionally biased region" description="Polar residues" evidence="1">
    <location>
        <begin position="888"/>
        <end position="941"/>
    </location>
</feature>